<dbReference type="EMBL" id="AP028679">
    <property type="protein sequence ID" value="BEQ13465.1"/>
    <property type="molecule type" value="Genomic_DNA"/>
</dbReference>
<dbReference type="Gene3D" id="2.50.20.10">
    <property type="entry name" value="Lipoprotein localisation LolA/LolB/LppX"/>
    <property type="match status" value="1"/>
</dbReference>
<evidence type="ECO:0008006" key="5">
    <source>
        <dbReference type="Google" id="ProtNLM"/>
    </source>
</evidence>
<feature type="signal peptide" evidence="2">
    <location>
        <begin position="1"/>
        <end position="28"/>
    </location>
</feature>
<evidence type="ECO:0000256" key="2">
    <source>
        <dbReference type="SAM" id="SignalP"/>
    </source>
</evidence>
<dbReference type="RefSeq" id="WP_338605171.1">
    <property type="nucleotide sequence ID" value="NZ_AP028679.1"/>
</dbReference>
<reference evidence="4" key="1">
    <citation type="journal article" date="2023" name="Arch. Microbiol.">
        <title>Desulfoferula mesophilus gen. nov. sp. nov., a mesophilic sulfate-reducing bacterium isolated from a brackish lake sediment.</title>
        <authorList>
            <person name="Watanabe T."/>
            <person name="Yabe T."/>
            <person name="Tsuji J.M."/>
            <person name="Fukui M."/>
        </authorList>
    </citation>
    <scope>NUCLEOTIDE SEQUENCE [LARGE SCALE GENOMIC DNA]</scope>
    <source>
        <strain evidence="4">12FAK</strain>
    </source>
</reference>
<evidence type="ECO:0000313" key="3">
    <source>
        <dbReference type="EMBL" id="BEQ13465.1"/>
    </source>
</evidence>
<keyword evidence="1 2" id="KW-0732">Signal</keyword>
<evidence type="ECO:0000256" key="1">
    <source>
        <dbReference type="ARBA" id="ARBA00022729"/>
    </source>
</evidence>
<dbReference type="AlphaFoldDB" id="A0AAU9END2"/>
<feature type="chain" id="PRO_5043369950" description="DUF2092 domain-containing protein" evidence="2">
    <location>
        <begin position="29"/>
        <end position="261"/>
    </location>
</feature>
<name>A0AAU9END2_9BACT</name>
<dbReference type="InterPro" id="IPR019207">
    <property type="entry name" value="DUF2092"/>
</dbReference>
<sequence length="261" mass="28521">MKLLKGAMGATIIALAALLLVSFIDAQAAPFNAQMNPVAIQKLKKLTDFMNHLQAFSVRTQNTMEDLLPSGHKVDIDVSADVIIKRPNMLRAERKGSRRTDQVFTYNGKTLTLYNPADKVYAVEALPGTIETALGFAQQTLGITIPASDLIYQNNFNLLMQGVTMAADLGKTVINGVSCDHLLFSRPGVDFQVWIADKGDPLPYKYVVTDTSSPALMSFTTYMIGWNTKPNLKKVRFGFSAPKGVKKIDFMPVNTTGGAGR</sequence>
<accession>A0AAU9END2</accession>
<dbReference type="Proteomes" id="UP001366166">
    <property type="component" value="Chromosome"/>
</dbReference>
<organism evidence="3 4">
    <name type="scientific">Desulfoferula mesophila</name>
    <dbReference type="NCBI Taxonomy" id="3058419"/>
    <lineage>
        <taxon>Bacteria</taxon>
        <taxon>Pseudomonadati</taxon>
        <taxon>Thermodesulfobacteriota</taxon>
        <taxon>Desulfarculia</taxon>
        <taxon>Desulfarculales</taxon>
        <taxon>Desulfarculaceae</taxon>
        <taxon>Desulfoferula</taxon>
    </lineage>
</organism>
<dbReference type="KEGG" id="dmp:FAK_05310"/>
<evidence type="ECO:0000313" key="4">
    <source>
        <dbReference type="Proteomes" id="UP001366166"/>
    </source>
</evidence>
<gene>
    <name evidence="3" type="ORF">FAK_05310</name>
</gene>
<proteinExistence type="predicted"/>
<dbReference type="InterPro" id="IPR029046">
    <property type="entry name" value="LolA/LolB/LppX"/>
</dbReference>
<dbReference type="SUPFAM" id="SSF89392">
    <property type="entry name" value="Prokaryotic lipoproteins and lipoprotein localization factors"/>
    <property type="match status" value="1"/>
</dbReference>
<protein>
    <recommendedName>
        <fullName evidence="5">DUF2092 domain-containing protein</fullName>
    </recommendedName>
</protein>
<dbReference type="Pfam" id="PF09865">
    <property type="entry name" value="DUF2092"/>
    <property type="match status" value="1"/>
</dbReference>
<keyword evidence="4" id="KW-1185">Reference proteome</keyword>